<dbReference type="GO" id="GO:0004674">
    <property type="term" value="F:protein serine/threonine kinase activity"/>
    <property type="evidence" value="ECO:0007669"/>
    <property type="project" value="UniProtKB-KW"/>
</dbReference>
<dbReference type="PROSITE" id="PS00107">
    <property type="entry name" value="PROTEIN_KINASE_ATP"/>
    <property type="match status" value="1"/>
</dbReference>
<dbReference type="SUPFAM" id="SSF47473">
    <property type="entry name" value="EF-hand"/>
    <property type="match status" value="1"/>
</dbReference>
<keyword evidence="4" id="KW-0808">Transferase</keyword>
<dbReference type="InterPro" id="IPR050205">
    <property type="entry name" value="CDPK_Ser/Thr_kinases"/>
</dbReference>
<feature type="binding site" evidence="10">
    <location>
        <position position="71"/>
    </location>
    <ligand>
        <name>ATP</name>
        <dbReference type="ChEBI" id="CHEBI:30616"/>
    </ligand>
</feature>
<keyword evidence="3" id="KW-0723">Serine/threonine-protein kinase</keyword>
<evidence type="ECO:0000256" key="2">
    <source>
        <dbReference type="ARBA" id="ARBA00011245"/>
    </source>
</evidence>
<evidence type="ECO:0000256" key="10">
    <source>
        <dbReference type="PROSITE-ProRule" id="PRU10141"/>
    </source>
</evidence>
<dbReference type="Gene3D" id="3.30.200.20">
    <property type="entry name" value="Phosphorylase Kinase, domain 1"/>
    <property type="match status" value="1"/>
</dbReference>
<dbReference type="InterPro" id="IPR011009">
    <property type="entry name" value="Kinase-like_dom_sf"/>
</dbReference>
<gene>
    <name evidence="14" type="ORF">AMON00008_LOCUS41109</name>
</gene>
<dbReference type="Gene3D" id="1.10.238.10">
    <property type="entry name" value="EF-hand"/>
    <property type="match status" value="2"/>
</dbReference>
<dbReference type="InterPro" id="IPR011992">
    <property type="entry name" value="EF-hand-dom_pair"/>
</dbReference>
<name>A0A7S4VR84_9DINO</name>
<comment type="cofactor">
    <cofactor evidence="1">
        <name>Mg(2+)</name>
        <dbReference type="ChEBI" id="CHEBI:18420"/>
    </cofactor>
</comment>
<dbReference type="PANTHER" id="PTHR24349">
    <property type="entry name" value="SERINE/THREONINE-PROTEIN KINASE"/>
    <property type="match status" value="1"/>
</dbReference>
<dbReference type="SMART" id="SM00054">
    <property type="entry name" value="EFh"/>
    <property type="match status" value="4"/>
</dbReference>
<evidence type="ECO:0000256" key="1">
    <source>
        <dbReference type="ARBA" id="ARBA00001946"/>
    </source>
</evidence>
<evidence type="ECO:0000313" key="14">
    <source>
        <dbReference type="EMBL" id="CAE4626318.1"/>
    </source>
</evidence>
<dbReference type="SMART" id="SM00220">
    <property type="entry name" value="S_TKc"/>
    <property type="match status" value="1"/>
</dbReference>
<dbReference type="InterPro" id="IPR017441">
    <property type="entry name" value="Protein_kinase_ATP_BS"/>
</dbReference>
<protein>
    <recommendedName>
        <fullName evidence="15">Calmodulin</fullName>
    </recommendedName>
</protein>
<dbReference type="PROSITE" id="PS50222">
    <property type="entry name" value="EF_HAND_2"/>
    <property type="match status" value="2"/>
</dbReference>
<keyword evidence="8 10" id="KW-0067">ATP-binding</keyword>
<dbReference type="PROSITE" id="PS00018">
    <property type="entry name" value="EF_HAND_1"/>
    <property type="match status" value="2"/>
</dbReference>
<dbReference type="Pfam" id="PF13499">
    <property type="entry name" value="EF-hand_7"/>
    <property type="match status" value="2"/>
</dbReference>
<reference evidence="14" key="1">
    <citation type="submission" date="2021-01" db="EMBL/GenBank/DDBJ databases">
        <authorList>
            <person name="Corre E."/>
            <person name="Pelletier E."/>
            <person name="Niang G."/>
            <person name="Scheremetjew M."/>
            <person name="Finn R."/>
            <person name="Kale V."/>
            <person name="Holt S."/>
            <person name="Cochrane G."/>
            <person name="Meng A."/>
            <person name="Brown T."/>
            <person name="Cohen L."/>
        </authorList>
    </citation>
    <scope>NUCLEOTIDE SEQUENCE</scope>
    <source>
        <strain evidence="14">CCMP3105</strain>
    </source>
</reference>
<keyword evidence="5 10" id="KW-0547">Nucleotide-binding</keyword>
<evidence type="ECO:0000256" key="9">
    <source>
        <dbReference type="ARBA" id="ARBA00024334"/>
    </source>
</evidence>
<comment type="similarity">
    <text evidence="9">Belongs to the protein kinase superfamily. Ser/Thr protein kinase family. CDPK subfamily.</text>
</comment>
<feature type="domain" description="EF-hand" evidence="13">
    <location>
        <begin position="443"/>
        <end position="478"/>
    </location>
</feature>
<dbReference type="Gene3D" id="1.10.510.10">
    <property type="entry name" value="Transferase(Phosphotransferase) domain 1"/>
    <property type="match status" value="1"/>
</dbReference>
<evidence type="ECO:0000256" key="11">
    <source>
        <dbReference type="SAM" id="MobiDB-lite"/>
    </source>
</evidence>
<organism evidence="14">
    <name type="scientific">Alexandrium monilatum</name>
    <dbReference type="NCBI Taxonomy" id="311494"/>
    <lineage>
        <taxon>Eukaryota</taxon>
        <taxon>Sar</taxon>
        <taxon>Alveolata</taxon>
        <taxon>Dinophyceae</taxon>
        <taxon>Gonyaulacales</taxon>
        <taxon>Pyrocystaceae</taxon>
        <taxon>Alexandrium</taxon>
    </lineage>
</organism>
<dbReference type="CDD" id="cd00051">
    <property type="entry name" value="EFh"/>
    <property type="match status" value="1"/>
</dbReference>
<dbReference type="InterPro" id="IPR008271">
    <property type="entry name" value="Ser/Thr_kinase_AS"/>
</dbReference>
<dbReference type="InterPro" id="IPR000719">
    <property type="entry name" value="Prot_kinase_dom"/>
</dbReference>
<dbReference type="InterPro" id="IPR018247">
    <property type="entry name" value="EF_Hand_1_Ca_BS"/>
</dbReference>
<dbReference type="PROSITE" id="PS50011">
    <property type="entry name" value="PROTEIN_KINASE_DOM"/>
    <property type="match status" value="1"/>
</dbReference>
<proteinExistence type="inferred from homology"/>
<dbReference type="PROSITE" id="PS00108">
    <property type="entry name" value="PROTEIN_KINASE_ST"/>
    <property type="match status" value="1"/>
</dbReference>
<dbReference type="Pfam" id="PF00069">
    <property type="entry name" value="Pkinase"/>
    <property type="match status" value="1"/>
</dbReference>
<evidence type="ECO:0008006" key="15">
    <source>
        <dbReference type="Google" id="ProtNLM"/>
    </source>
</evidence>
<dbReference type="AlphaFoldDB" id="A0A7S4VR84"/>
<evidence type="ECO:0000256" key="6">
    <source>
        <dbReference type="ARBA" id="ARBA00022777"/>
    </source>
</evidence>
<evidence type="ECO:0000256" key="4">
    <source>
        <dbReference type="ARBA" id="ARBA00022679"/>
    </source>
</evidence>
<dbReference type="SUPFAM" id="SSF56112">
    <property type="entry name" value="Protein kinase-like (PK-like)"/>
    <property type="match status" value="1"/>
</dbReference>
<feature type="region of interest" description="Disordered" evidence="11">
    <location>
        <begin position="532"/>
        <end position="553"/>
    </location>
</feature>
<evidence type="ECO:0000256" key="7">
    <source>
        <dbReference type="ARBA" id="ARBA00022837"/>
    </source>
</evidence>
<keyword evidence="7" id="KW-0106">Calcium</keyword>
<sequence>MGNNSGSQSSLEQAAARLRETDRLAIEGRYHRSPQRLEDDYVLDTKALGTGFNGAVLLARSKESGVKFAVKPFKLHGVSKEKREELVMEAEIFLRMDHPHVVRLHHVYEGEETLSLVMECMEGGELFDRVTERKVFSEKDAAGATHQMLLAVNYIHSSRIVHRDLKLENFLYEKKDSDFLKLIDFGFSKIWEKNTKMELSCGTLAYVAPEVLGKNYTSQCDMWSLGVIVFILLVGHMPFSGASERQQIAAIRAGKYVFKRDRWAKVSEEALDFVKKLLVVDEKVRLTAEQALKHPWLNRQFSSETKVTNIDDGIAEAIMCFARESKFRRCVMQLMAWSLTAEERAEVRGAFLELDTRKTGTVRLSELKQVLEAKFHMTEANSAEILRALDSNNDDEINYSEFLAAMVSSRIALHDDLLKTTFKRFDLGNDGYIWPKELQQVLGENVDIKEIMRQVDSNNDGKISTTEFMAFVRNGNMEEQHAEAVSFFIDKEISREMVPEKAPRMRKRDKLLQFAQACVGTVGNFSTHFRSEKSAELRGAGSERQEEASHQSL</sequence>
<evidence type="ECO:0000256" key="8">
    <source>
        <dbReference type="ARBA" id="ARBA00022840"/>
    </source>
</evidence>
<dbReference type="FunFam" id="1.10.510.10:FF:000571">
    <property type="entry name" value="Maternal embryonic leucine zipper kinase"/>
    <property type="match status" value="1"/>
</dbReference>
<dbReference type="GO" id="GO:0005509">
    <property type="term" value="F:calcium ion binding"/>
    <property type="evidence" value="ECO:0007669"/>
    <property type="project" value="InterPro"/>
</dbReference>
<comment type="subunit">
    <text evidence="2">Monomer.</text>
</comment>
<feature type="domain" description="Protein kinase" evidence="12">
    <location>
        <begin position="42"/>
        <end position="297"/>
    </location>
</feature>
<dbReference type="EMBL" id="HBNR01058439">
    <property type="protein sequence ID" value="CAE4626318.1"/>
    <property type="molecule type" value="Transcribed_RNA"/>
</dbReference>
<evidence type="ECO:0000256" key="3">
    <source>
        <dbReference type="ARBA" id="ARBA00022527"/>
    </source>
</evidence>
<evidence type="ECO:0000259" key="13">
    <source>
        <dbReference type="PROSITE" id="PS50222"/>
    </source>
</evidence>
<feature type="domain" description="EF-hand" evidence="13">
    <location>
        <begin position="342"/>
        <end position="377"/>
    </location>
</feature>
<keyword evidence="6" id="KW-0418">Kinase</keyword>
<evidence type="ECO:0000256" key="5">
    <source>
        <dbReference type="ARBA" id="ARBA00022741"/>
    </source>
</evidence>
<dbReference type="GO" id="GO:0005524">
    <property type="term" value="F:ATP binding"/>
    <property type="evidence" value="ECO:0007669"/>
    <property type="project" value="UniProtKB-UniRule"/>
</dbReference>
<evidence type="ECO:0000259" key="12">
    <source>
        <dbReference type="PROSITE" id="PS50011"/>
    </source>
</evidence>
<dbReference type="InterPro" id="IPR002048">
    <property type="entry name" value="EF_hand_dom"/>
</dbReference>
<accession>A0A7S4VR84</accession>
<dbReference type="CDD" id="cd05117">
    <property type="entry name" value="STKc_CAMK"/>
    <property type="match status" value="1"/>
</dbReference>